<dbReference type="InterPro" id="IPR001128">
    <property type="entry name" value="Cyt_P450"/>
</dbReference>
<dbReference type="PRINTS" id="PR00463">
    <property type="entry name" value="EP450I"/>
</dbReference>
<reference evidence="7 8" key="1">
    <citation type="submission" date="2024-02" db="EMBL/GenBank/DDBJ databases">
        <title>First draft genome assembly of two strains of Seiridium cardinale.</title>
        <authorList>
            <person name="Emiliani G."/>
            <person name="Scali E."/>
        </authorList>
    </citation>
    <scope>NUCLEOTIDE SEQUENCE [LARGE SCALE GENOMIC DNA]</scope>
    <source>
        <strain evidence="7 8">BM-138-000479</strain>
    </source>
</reference>
<evidence type="ECO:0000256" key="5">
    <source>
        <dbReference type="RuleBase" id="RU000461"/>
    </source>
</evidence>
<dbReference type="PANTHER" id="PTHR46300:SF12">
    <property type="entry name" value="P450, PUTATIVE (EUROFUNG)-RELATED"/>
    <property type="match status" value="1"/>
</dbReference>
<evidence type="ECO:0000256" key="6">
    <source>
        <dbReference type="SAM" id="SignalP"/>
    </source>
</evidence>
<keyword evidence="2 5" id="KW-0479">Metal-binding</keyword>
<dbReference type="Proteomes" id="UP001465668">
    <property type="component" value="Unassembled WGS sequence"/>
</dbReference>
<protein>
    <submittedName>
        <fullName evidence="7">Cytochrome P450</fullName>
    </submittedName>
</protein>
<dbReference type="InterPro" id="IPR002401">
    <property type="entry name" value="Cyt_P450_E_grp-I"/>
</dbReference>
<dbReference type="InterPro" id="IPR050364">
    <property type="entry name" value="Cytochrome_P450_fung"/>
</dbReference>
<dbReference type="Gene3D" id="1.10.630.10">
    <property type="entry name" value="Cytochrome P450"/>
    <property type="match status" value="1"/>
</dbReference>
<dbReference type="InterPro" id="IPR042301">
    <property type="entry name" value="GH115_sf"/>
</dbReference>
<dbReference type="CDD" id="cd11065">
    <property type="entry name" value="CYP64-like"/>
    <property type="match status" value="1"/>
</dbReference>
<accession>A0ABR2Y5C2</accession>
<keyword evidence="5" id="KW-0349">Heme</keyword>
<proteinExistence type="inferred from homology"/>
<dbReference type="Pfam" id="PF00067">
    <property type="entry name" value="p450"/>
    <property type="match status" value="1"/>
</dbReference>
<gene>
    <name evidence="7" type="ORF">SCAR479_01396</name>
</gene>
<evidence type="ECO:0000256" key="4">
    <source>
        <dbReference type="ARBA" id="ARBA00023004"/>
    </source>
</evidence>
<dbReference type="InterPro" id="IPR017972">
    <property type="entry name" value="Cyt_P450_CS"/>
</dbReference>
<dbReference type="InterPro" id="IPR036396">
    <property type="entry name" value="Cyt_P450_sf"/>
</dbReference>
<organism evidence="7 8">
    <name type="scientific">Seiridium cardinale</name>
    <dbReference type="NCBI Taxonomy" id="138064"/>
    <lineage>
        <taxon>Eukaryota</taxon>
        <taxon>Fungi</taxon>
        <taxon>Dikarya</taxon>
        <taxon>Ascomycota</taxon>
        <taxon>Pezizomycotina</taxon>
        <taxon>Sordariomycetes</taxon>
        <taxon>Xylariomycetidae</taxon>
        <taxon>Amphisphaeriales</taxon>
        <taxon>Sporocadaceae</taxon>
        <taxon>Seiridium</taxon>
    </lineage>
</organism>
<feature type="chain" id="PRO_5045123023" evidence="6">
    <location>
        <begin position="22"/>
        <end position="625"/>
    </location>
</feature>
<dbReference type="PANTHER" id="PTHR46300">
    <property type="entry name" value="P450, PUTATIVE (EUROFUNG)-RELATED-RELATED"/>
    <property type="match status" value="1"/>
</dbReference>
<dbReference type="Pfam" id="PF15979">
    <property type="entry name" value="Glyco_hydro_115"/>
    <property type="match status" value="1"/>
</dbReference>
<evidence type="ECO:0000256" key="1">
    <source>
        <dbReference type="ARBA" id="ARBA00010617"/>
    </source>
</evidence>
<keyword evidence="8" id="KW-1185">Reference proteome</keyword>
<comment type="similarity">
    <text evidence="1 5">Belongs to the cytochrome P450 family.</text>
</comment>
<dbReference type="Gene3D" id="3.20.20.520">
    <property type="entry name" value="Glycosyl hydrolase family 115"/>
    <property type="match status" value="1"/>
</dbReference>
<evidence type="ECO:0000256" key="3">
    <source>
        <dbReference type="ARBA" id="ARBA00023002"/>
    </source>
</evidence>
<keyword evidence="3 5" id="KW-0560">Oxidoreductase</keyword>
<dbReference type="InterPro" id="IPR031924">
    <property type="entry name" value="GH115"/>
</dbReference>
<dbReference type="SUPFAM" id="SSF48264">
    <property type="entry name" value="Cytochrome P450"/>
    <property type="match status" value="1"/>
</dbReference>
<dbReference type="PRINTS" id="PR00385">
    <property type="entry name" value="P450"/>
</dbReference>
<evidence type="ECO:0000256" key="2">
    <source>
        <dbReference type="ARBA" id="ARBA00022723"/>
    </source>
</evidence>
<sequence length="625" mass="70058">MGAVQTTVVLVLGSLLLYAIKQFLYPKATPAPLPPGPKGKFVVGNISDLPPPGAQEWSHWGRHKDIYGPISSISVMGTVMIVINDAKIAFDLLGKRSSAYSERPSLTFGNEMCGWESTLASLPYNERFRQYRRNIHAIIGTKPAVSKFYDLQEEEARRFALRVLKAPNNLLQHARAEAGAVILKITYGYTTEPHEDDYLVNTADDALAQFSLATSPGAWIVDVMPFLKHIPGWVPGTEFKRTAARWKDTIMRTAGQPYNFVMKQLREGSAKPSYLQELLEQTGLDHLTAEDEFVAKWSAASLYTGGADTTVSSIAVFFLSMVLNPLVQQKAQQEIDSVVGSERLPTFSDRDRLPYVDAILKEVLRWHPVAPMGIPHVSRENDTYEGYFIPAGALLIPNIYGFLHDPETYKCPEQFSPDRFLGPNAEPDSRTLSFGFGRRICPGRELADSSLWITIAISLASFKITKPTENGHEVEPHVYFRPGIISHPEPFKATICPRSAKAAELIRVVEDEHPWESGLTLMTQLESSVNYRGCFFDDEDWGLTAWAKDRFNASEYGSSLTSEFYELVFELLLRLEANYLWPARHKSMFCVDDGRDEELAAYYGIAMDTSHTELMDRATIEHPGI</sequence>
<evidence type="ECO:0000313" key="7">
    <source>
        <dbReference type="EMBL" id="KAK9781525.1"/>
    </source>
</evidence>
<feature type="signal peptide" evidence="6">
    <location>
        <begin position="1"/>
        <end position="21"/>
    </location>
</feature>
<keyword evidence="5" id="KW-0503">Monooxygenase</keyword>
<name>A0ABR2Y5C2_9PEZI</name>
<evidence type="ECO:0000313" key="8">
    <source>
        <dbReference type="Proteomes" id="UP001465668"/>
    </source>
</evidence>
<dbReference type="EMBL" id="JARVKM010000003">
    <property type="protein sequence ID" value="KAK9781525.1"/>
    <property type="molecule type" value="Genomic_DNA"/>
</dbReference>
<keyword evidence="6" id="KW-0732">Signal</keyword>
<keyword evidence="4 5" id="KW-0408">Iron</keyword>
<dbReference type="PROSITE" id="PS00086">
    <property type="entry name" value="CYTOCHROME_P450"/>
    <property type="match status" value="1"/>
</dbReference>
<comment type="caution">
    <text evidence="7">The sequence shown here is derived from an EMBL/GenBank/DDBJ whole genome shotgun (WGS) entry which is preliminary data.</text>
</comment>